<dbReference type="AlphaFoldDB" id="A0AAW1YYE6"/>
<evidence type="ECO:0000256" key="1">
    <source>
        <dbReference type="SAM" id="MobiDB-lite"/>
    </source>
</evidence>
<evidence type="ECO:0000313" key="3">
    <source>
        <dbReference type="Proteomes" id="UP001479290"/>
    </source>
</evidence>
<name>A0AAW1YYE6_CULAL</name>
<accession>A0AAW1YYE6</accession>
<protein>
    <submittedName>
        <fullName evidence="2">Uncharacterized protein</fullName>
    </submittedName>
</protein>
<evidence type="ECO:0000313" key="2">
    <source>
        <dbReference type="EMBL" id="KAK9952975.1"/>
    </source>
</evidence>
<gene>
    <name evidence="2" type="ORF">ABG768_017001</name>
</gene>
<organism evidence="2 3">
    <name type="scientific">Culter alburnus</name>
    <name type="common">Topmouth culter</name>
    <dbReference type="NCBI Taxonomy" id="194366"/>
    <lineage>
        <taxon>Eukaryota</taxon>
        <taxon>Metazoa</taxon>
        <taxon>Chordata</taxon>
        <taxon>Craniata</taxon>
        <taxon>Vertebrata</taxon>
        <taxon>Euteleostomi</taxon>
        <taxon>Actinopterygii</taxon>
        <taxon>Neopterygii</taxon>
        <taxon>Teleostei</taxon>
        <taxon>Ostariophysi</taxon>
        <taxon>Cypriniformes</taxon>
        <taxon>Xenocyprididae</taxon>
        <taxon>Xenocypridinae</taxon>
        <taxon>Culter</taxon>
    </lineage>
</organism>
<dbReference type="EMBL" id="JAWDJR010000023">
    <property type="protein sequence ID" value="KAK9952975.1"/>
    <property type="molecule type" value="Genomic_DNA"/>
</dbReference>
<reference evidence="2 3" key="1">
    <citation type="submission" date="2024-05" db="EMBL/GenBank/DDBJ databases">
        <title>A high-quality chromosomal-level genome assembly of Topmouth culter (Culter alburnus).</title>
        <authorList>
            <person name="Zhao H."/>
        </authorList>
    </citation>
    <scope>NUCLEOTIDE SEQUENCE [LARGE SCALE GENOMIC DNA]</scope>
    <source>
        <strain evidence="2">CATC2023</strain>
        <tissue evidence="2">Muscle</tissue>
    </source>
</reference>
<sequence>MVSNKKKCPNCPQVMPCATKICKACGAEQPKKARLMKRLQALDLKKGEWLGNLKKNHNEAAMLDEAIVLLEKLHAMGYKPLLLLQKDGNGKKPKITSLTPRCELDPLATQHLSKMTAFYELVCAGWKASEDTVLTLTLTPCDEQGTSGEAGPEIPVEKAGPEGLMGEVGLEGPVVEMGGLVEKAGPEGLMGEVGLEGLVVEMGGLVAKAGLEGPGIEAEGLMEEAGLESLVEEAGLEGSGVEAEGLMEEAGLESLVEEAGLEGSGVEAEGLVEEDEGLVEEAELEGPAVETAGLLDKVGLKSPDVEAEGLVEEAGEIQLPKKEAEIDKSKKKQKNTTTAKILCTYRPICTCLHTVFKTVKLMFKTIS</sequence>
<feature type="region of interest" description="Disordered" evidence="1">
    <location>
        <begin position="143"/>
        <end position="163"/>
    </location>
</feature>
<proteinExistence type="predicted"/>
<keyword evidence="3" id="KW-1185">Reference proteome</keyword>
<comment type="caution">
    <text evidence="2">The sequence shown here is derived from an EMBL/GenBank/DDBJ whole genome shotgun (WGS) entry which is preliminary data.</text>
</comment>
<dbReference type="Proteomes" id="UP001479290">
    <property type="component" value="Unassembled WGS sequence"/>
</dbReference>